<dbReference type="SUPFAM" id="SSF116842">
    <property type="entry name" value="XseB-like"/>
    <property type="match status" value="1"/>
</dbReference>
<evidence type="ECO:0000256" key="1">
    <source>
        <dbReference type="ARBA" id="ARBA00009998"/>
    </source>
</evidence>
<dbReference type="RefSeq" id="WP_015184375.1">
    <property type="nucleotide sequence ID" value="NC_019738.1"/>
</dbReference>
<dbReference type="GO" id="GO:0006308">
    <property type="term" value="P:DNA catabolic process"/>
    <property type="evidence" value="ECO:0007669"/>
    <property type="project" value="UniProtKB-UniRule"/>
</dbReference>
<keyword evidence="2 6" id="KW-0963">Cytoplasm</keyword>
<gene>
    <name evidence="6" type="primary">xseB</name>
    <name evidence="7" type="ORF">Mic7113_4556</name>
</gene>
<keyword evidence="3 6" id="KW-0540">Nuclease</keyword>
<dbReference type="HOGENOM" id="CLU_145918_1_0_3"/>
<dbReference type="EC" id="3.1.11.6" evidence="6"/>
<dbReference type="GO" id="GO:0005829">
    <property type="term" value="C:cytosol"/>
    <property type="evidence" value="ECO:0007669"/>
    <property type="project" value="TreeGrafter"/>
</dbReference>
<dbReference type="PANTHER" id="PTHR34137:SF1">
    <property type="entry name" value="EXODEOXYRIBONUCLEASE 7 SMALL SUBUNIT"/>
    <property type="match status" value="1"/>
</dbReference>
<dbReference type="STRING" id="1173027.Mic7113_4556"/>
<comment type="subunit">
    <text evidence="6">Heterooligomer composed of large and small subunits.</text>
</comment>
<dbReference type="InterPro" id="IPR003761">
    <property type="entry name" value="Exonuc_VII_S"/>
</dbReference>
<evidence type="ECO:0000256" key="2">
    <source>
        <dbReference type="ARBA" id="ARBA00022490"/>
    </source>
</evidence>
<dbReference type="Pfam" id="PF02609">
    <property type="entry name" value="Exonuc_VII_S"/>
    <property type="match status" value="1"/>
</dbReference>
<dbReference type="PIRSF" id="PIRSF006488">
    <property type="entry name" value="Exonuc_VII_S"/>
    <property type="match status" value="1"/>
</dbReference>
<evidence type="ECO:0000256" key="6">
    <source>
        <dbReference type="HAMAP-Rule" id="MF_00337"/>
    </source>
</evidence>
<dbReference type="HAMAP" id="MF_00337">
    <property type="entry name" value="Exonuc_7_S"/>
    <property type="match status" value="1"/>
</dbReference>
<protein>
    <recommendedName>
        <fullName evidence="6">Exodeoxyribonuclease 7 small subunit</fullName>
        <ecNumber evidence="6">3.1.11.6</ecNumber>
    </recommendedName>
    <alternativeName>
        <fullName evidence="6">Exodeoxyribonuclease VII small subunit</fullName>
        <shortName evidence="6">Exonuclease VII small subunit</shortName>
    </alternativeName>
</protein>
<keyword evidence="8" id="KW-1185">Reference proteome</keyword>
<dbReference type="GO" id="GO:0008855">
    <property type="term" value="F:exodeoxyribonuclease VII activity"/>
    <property type="evidence" value="ECO:0007669"/>
    <property type="project" value="UniProtKB-UniRule"/>
</dbReference>
<dbReference type="Gene3D" id="1.10.287.1040">
    <property type="entry name" value="Exonuclease VII, small subunit"/>
    <property type="match status" value="1"/>
</dbReference>
<comment type="catalytic activity">
    <reaction evidence="6">
        <text>Exonucleolytic cleavage in either 5'- to 3'- or 3'- to 5'-direction to yield nucleoside 5'-phosphates.</text>
        <dbReference type="EC" id="3.1.11.6"/>
    </reaction>
</comment>
<dbReference type="PANTHER" id="PTHR34137">
    <property type="entry name" value="EXODEOXYRIBONUCLEASE 7 SMALL SUBUNIT"/>
    <property type="match status" value="1"/>
</dbReference>
<evidence type="ECO:0000256" key="5">
    <source>
        <dbReference type="ARBA" id="ARBA00022839"/>
    </source>
</evidence>
<dbReference type="NCBIfam" id="TIGR01280">
    <property type="entry name" value="xseB"/>
    <property type="match status" value="1"/>
</dbReference>
<organism evidence="7 8">
    <name type="scientific">Allocoleopsis franciscana PCC 7113</name>
    <dbReference type="NCBI Taxonomy" id="1173027"/>
    <lineage>
        <taxon>Bacteria</taxon>
        <taxon>Bacillati</taxon>
        <taxon>Cyanobacteriota</taxon>
        <taxon>Cyanophyceae</taxon>
        <taxon>Coleofasciculales</taxon>
        <taxon>Coleofasciculaceae</taxon>
        <taxon>Allocoleopsis</taxon>
        <taxon>Allocoleopsis franciscana</taxon>
    </lineage>
</organism>
<comment type="function">
    <text evidence="6">Bidirectionally degrades single-stranded DNA into large acid-insoluble oligonucleotides, which are then degraded further into small acid-soluble oligonucleotides.</text>
</comment>
<accession>K9WKE0</accession>
<comment type="subcellular location">
    <subcellularLocation>
        <location evidence="6">Cytoplasm</location>
    </subcellularLocation>
</comment>
<name>K9WKE0_9CYAN</name>
<keyword evidence="4 6" id="KW-0378">Hydrolase</keyword>
<evidence type="ECO:0000313" key="7">
    <source>
        <dbReference type="EMBL" id="AFZ20239.1"/>
    </source>
</evidence>
<sequence>MIKPARASNSPQVDASLPENWNYETTVAQVETIIHQIETGELELADVFEQFAAAVRYLRQCEAFLQQRQQQMDLVIETLEEESDF</sequence>
<proteinExistence type="inferred from homology"/>
<dbReference type="OrthoDB" id="427334at2"/>
<reference evidence="7 8" key="1">
    <citation type="submission" date="2012-06" db="EMBL/GenBank/DDBJ databases">
        <title>Finished chromosome of genome of Microcoleus sp. PCC 7113.</title>
        <authorList>
            <consortium name="US DOE Joint Genome Institute"/>
            <person name="Gugger M."/>
            <person name="Coursin T."/>
            <person name="Rippka R."/>
            <person name="Tandeau De Marsac N."/>
            <person name="Huntemann M."/>
            <person name="Wei C.-L."/>
            <person name="Han J."/>
            <person name="Detter J.C."/>
            <person name="Han C."/>
            <person name="Tapia R."/>
            <person name="Chen A."/>
            <person name="Kyrpides N."/>
            <person name="Mavromatis K."/>
            <person name="Markowitz V."/>
            <person name="Szeto E."/>
            <person name="Ivanova N."/>
            <person name="Pagani I."/>
            <person name="Pati A."/>
            <person name="Goodwin L."/>
            <person name="Nordberg H.P."/>
            <person name="Cantor M.N."/>
            <person name="Hua S.X."/>
            <person name="Woyke T."/>
            <person name="Kerfeld C.A."/>
        </authorList>
    </citation>
    <scope>NUCLEOTIDE SEQUENCE [LARGE SCALE GENOMIC DNA]</scope>
    <source>
        <strain evidence="7 8">PCC 7113</strain>
    </source>
</reference>
<dbReference type="InterPro" id="IPR037004">
    <property type="entry name" value="Exonuc_VII_ssu_sf"/>
</dbReference>
<dbReference type="AlphaFoldDB" id="K9WKE0"/>
<keyword evidence="5 6" id="KW-0269">Exonuclease</keyword>
<dbReference type="KEGG" id="mic:Mic7113_4556"/>
<dbReference type="GO" id="GO:0009318">
    <property type="term" value="C:exodeoxyribonuclease VII complex"/>
    <property type="evidence" value="ECO:0007669"/>
    <property type="project" value="UniProtKB-UniRule"/>
</dbReference>
<comment type="similarity">
    <text evidence="1 6">Belongs to the XseB family.</text>
</comment>
<dbReference type="EMBL" id="CP003630">
    <property type="protein sequence ID" value="AFZ20239.1"/>
    <property type="molecule type" value="Genomic_DNA"/>
</dbReference>
<evidence type="ECO:0000313" key="8">
    <source>
        <dbReference type="Proteomes" id="UP000010471"/>
    </source>
</evidence>
<dbReference type="Proteomes" id="UP000010471">
    <property type="component" value="Chromosome"/>
</dbReference>
<evidence type="ECO:0000256" key="4">
    <source>
        <dbReference type="ARBA" id="ARBA00022801"/>
    </source>
</evidence>
<evidence type="ECO:0000256" key="3">
    <source>
        <dbReference type="ARBA" id="ARBA00022722"/>
    </source>
</evidence>
<dbReference type="eggNOG" id="COG1722">
    <property type="taxonomic scope" value="Bacteria"/>
</dbReference>